<evidence type="ECO:0000313" key="3">
    <source>
        <dbReference type="Proteomes" id="UP001444625"/>
    </source>
</evidence>
<proteinExistence type="predicted"/>
<dbReference type="RefSeq" id="WP_345823246.1">
    <property type="nucleotide sequence ID" value="NZ_JBDIML010000001.1"/>
</dbReference>
<gene>
    <name evidence="2" type="ORF">ABC228_01105</name>
</gene>
<reference evidence="2 3" key="1">
    <citation type="submission" date="2024-05" db="EMBL/GenBank/DDBJ databases">
        <authorList>
            <person name="Haq I."/>
            <person name="Ullah Z."/>
            <person name="Ahmad R."/>
            <person name="Li M."/>
            <person name="Tong Y."/>
        </authorList>
    </citation>
    <scope>NUCLEOTIDE SEQUENCE [LARGE SCALE GENOMIC DNA]</scope>
    <source>
        <strain evidence="2 3">16A2E</strain>
    </source>
</reference>
<feature type="compositionally biased region" description="Basic and acidic residues" evidence="1">
    <location>
        <begin position="29"/>
        <end position="54"/>
    </location>
</feature>
<dbReference type="EMBL" id="JBDIML010000001">
    <property type="protein sequence ID" value="MEN2765772.1"/>
    <property type="molecule type" value="Genomic_DNA"/>
</dbReference>
<accession>A0ABU9XC02</accession>
<keyword evidence="3" id="KW-1185">Reference proteome</keyword>
<sequence>MEEIQESVEKVEEVQEIESPPEPSEPNIDEIREQIKQVKASEYDVDDQPTRESESETDNETGEETEEESAQESELFTVKVDGEEREVSIDDLKENYSKGENYTRKMQELADEKKQFEAQQEEYEPTQKWMEYWTNNPYLKEQIMNVLNEWEKTSVLPLEPLDKVINESSSGRYINHLILENARLKDQLEDVNGKYNSTVLDTELSKLESELKAEYEDLADDEYLSNLRKQAEEEGLTVEVLKRIAKGELADKKIAKINEDNAKKQKEIEAETIKNIQKNKASSTGALGQEEGMEQVGFSQMSKKQQREIIEKVKRGELKHL</sequence>
<evidence type="ECO:0000256" key="1">
    <source>
        <dbReference type="SAM" id="MobiDB-lite"/>
    </source>
</evidence>
<protein>
    <submittedName>
        <fullName evidence="2">Uncharacterized protein</fullName>
    </submittedName>
</protein>
<dbReference type="Proteomes" id="UP001444625">
    <property type="component" value="Unassembled WGS sequence"/>
</dbReference>
<feature type="compositionally biased region" description="Acidic residues" evidence="1">
    <location>
        <begin position="55"/>
        <end position="71"/>
    </location>
</feature>
<comment type="caution">
    <text evidence="2">The sequence shown here is derived from an EMBL/GenBank/DDBJ whole genome shotgun (WGS) entry which is preliminary data.</text>
</comment>
<feature type="region of interest" description="Disordered" evidence="1">
    <location>
        <begin position="279"/>
        <end position="306"/>
    </location>
</feature>
<organism evidence="2 3">
    <name type="scientific">Ornithinibacillus xuwenensis</name>
    <dbReference type="NCBI Taxonomy" id="3144668"/>
    <lineage>
        <taxon>Bacteria</taxon>
        <taxon>Bacillati</taxon>
        <taxon>Bacillota</taxon>
        <taxon>Bacilli</taxon>
        <taxon>Bacillales</taxon>
        <taxon>Bacillaceae</taxon>
        <taxon>Ornithinibacillus</taxon>
    </lineage>
</organism>
<name>A0ABU9XC02_9BACI</name>
<feature type="region of interest" description="Disordered" evidence="1">
    <location>
        <begin position="1"/>
        <end position="90"/>
    </location>
</feature>
<evidence type="ECO:0000313" key="2">
    <source>
        <dbReference type="EMBL" id="MEN2765772.1"/>
    </source>
</evidence>
<feature type="compositionally biased region" description="Basic and acidic residues" evidence="1">
    <location>
        <begin position="80"/>
        <end position="90"/>
    </location>
</feature>